<dbReference type="EMBL" id="SIOX01000001">
    <property type="protein sequence ID" value="TAX79977.1"/>
    <property type="molecule type" value="Genomic_DNA"/>
</dbReference>
<organism evidence="1 2">
    <name type="scientific">Rhizobium ruizarguesonis</name>
    <dbReference type="NCBI Taxonomy" id="2081791"/>
    <lineage>
        <taxon>Bacteria</taxon>
        <taxon>Pseudomonadati</taxon>
        <taxon>Pseudomonadota</taxon>
        <taxon>Alphaproteobacteria</taxon>
        <taxon>Hyphomicrobiales</taxon>
        <taxon>Rhizobiaceae</taxon>
        <taxon>Rhizobium/Agrobacterium group</taxon>
        <taxon>Rhizobium</taxon>
    </lineage>
</organism>
<dbReference type="PANTHER" id="PTHR18964:SF169">
    <property type="entry name" value="N-ACETYLMANNOSAMINE KINASE"/>
    <property type="match status" value="1"/>
</dbReference>
<protein>
    <submittedName>
        <fullName evidence="1">ROK family protein</fullName>
    </submittedName>
</protein>
<sequence length="299" mass="31238">MTRPVLAIDIGGTKTMTALVSDAEVLEEVTVPTQRSDGPDTWLTNAHAAAERWHGKYDAIGLAVTGFIRNGLWSAMNPETLGIPENYPLVDKTSALFGARAFAMNDAQAAAWGEYRFGAGSGGDLVFLTVSTGVGGGIVINGRPLGGLAGHFGLTQSFGGSSTYLEDQVSGRWMQAEAARQGFGATPAPDIFNAARNDETWAKAIVARSARGIAMLCRDIQLILDPAEIVIGGGVGLAEGYLDLVRDVSVQIPSAIRSNIMPAKLAARAGVIGIADLASRLLLPDGQASEVTNSLISTR</sequence>
<dbReference type="Proteomes" id="UP000291659">
    <property type="component" value="Unassembled WGS sequence"/>
</dbReference>
<dbReference type="RefSeq" id="WP_130674672.1">
    <property type="nucleotide sequence ID" value="NZ_SINW01000001.1"/>
</dbReference>
<evidence type="ECO:0000313" key="2">
    <source>
        <dbReference type="Proteomes" id="UP000291659"/>
    </source>
</evidence>
<accession>A0ABY1X449</accession>
<dbReference type="Gene3D" id="3.30.420.40">
    <property type="match status" value="2"/>
</dbReference>
<dbReference type="InterPro" id="IPR043129">
    <property type="entry name" value="ATPase_NBD"/>
</dbReference>
<gene>
    <name evidence="1" type="ORF">ELH98_02130</name>
</gene>
<comment type="caution">
    <text evidence="1">The sequence shown here is derived from an EMBL/GenBank/DDBJ whole genome shotgun (WGS) entry which is preliminary data.</text>
</comment>
<reference evidence="1 2" key="1">
    <citation type="submission" date="2019-02" db="EMBL/GenBank/DDBJ databases">
        <title>The genomic architecture of introgression among sibling species of bacteria.</title>
        <authorList>
            <person name="Cavassim M.I.A."/>
            <person name="Moeskjaer S."/>
            <person name="Moslemi C."/>
            <person name="Fields B."/>
            <person name="Bachmann A."/>
            <person name="Vilhjalmsson B."/>
            <person name="Schierup M.H."/>
            <person name="Young J.P.W."/>
            <person name="Andersen S.U."/>
        </authorList>
    </citation>
    <scope>NUCLEOTIDE SEQUENCE [LARGE SCALE GENOMIC DNA]</scope>
    <source>
        <strain evidence="1 2">SM141A</strain>
    </source>
</reference>
<proteinExistence type="predicted"/>
<dbReference type="PANTHER" id="PTHR18964">
    <property type="entry name" value="ROK (REPRESSOR, ORF, KINASE) FAMILY"/>
    <property type="match status" value="1"/>
</dbReference>
<dbReference type="SUPFAM" id="SSF53067">
    <property type="entry name" value="Actin-like ATPase domain"/>
    <property type="match status" value="1"/>
</dbReference>
<dbReference type="Pfam" id="PF00480">
    <property type="entry name" value="ROK"/>
    <property type="match status" value="1"/>
</dbReference>
<evidence type="ECO:0000313" key="1">
    <source>
        <dbReference type="EMBL" id="TAX79977.1"/>
    </source>
</evidence>
<keyword evidence="2" id="KW-1185">Reference proteome</keyword>
<dbReference type="InterPro" id="IPR000600">
    <property type="entry name" value="ROK"/>
</dbReference>
<name>A0ABY1X449_9HYPH</name>